<evidence type="ECO:0000313" key="3">
    <source>
        <dbReference type="Proteomes" id="UP000198781"/>
    </source>
</evidence>
<keyword evidence="3" id="KW-1185">Reference proteome</keyword>
<dbReference type="Proteomes" id="UP000198781">
    <property type="component" value="Unassembled WGS sequence"/>
</dbReference>
<protein>
    <submittedName>
        <fullName evidence="2">WD40-like Beta Propeller Repeat</fullName>
    </submittedName>
</protein>
<dbReference type="STRING" id="187868.SAMN05192589_103491"/>
<feature type="signal peptide" evidence="1">
    <location>
        <begin position="1"/>
        <end position="39"/>
    </location>
</feature>
<dbReference type="InterPro" id="IPR015943">
    <property type="entry name" value="WD40/YVTN_repeat-like_dom_sf"/>
</dbReference>
<dbReference type="SUPFAM" id="SSF82171">
    <property type="entry name" value="DPP6 N-terminal domain-like"/>
    <property type="match status" value="1"/>
</dbReference>
<reference evidence="2 3" key="1">
    <citation type="submission" date="2016-10" db="EMBL/GenBank/DDBJ databases">
        <authorList>
            <person name="de Groot N.N."/>
        </authorList>
    </citation>
    <scope>NUCLEOTIDE SEQUENCE [LARGE SCALE GENOMIC DNA]</scope>
    <source>
        <strain evidence="2 3">DSM 16619</strain>
    </source>
</reference>
<evidence type="ECO:0000313" key="2">
    <source>
        <dbReference type="EMBL" id="SDC89859.1"/>
    </source>
</evidence>
<feature type="chain" id="PRO_5011683438" evidence="1">
    <location>
        <begin position="40"/>
        <end position="451"/>
    </location>
</feature>
<sequence>MTPAVLHRFACAGATHAVRTACIVIAWACAGSLAVPALAATNAIAAQASLSGASAQTAADTLRLLPAGPLVSGERQSRTLAWSPDGKRFARLLPDRIELWQQSPQQRIAAITEAPPGPPAIAGPGNAASFYQLLFGPDGKLHYIANGVHGWLDADLRRGSGPAVEQISSDGRYAVSTLRSQGDAAPAQHVIDLATGKTVCPLPGVQLDGAAASFGMAWFAARLPSTGPQDPAKPLAVCDLTRGKTLLVPLAGVSFRAPVVDPQGRWMLAGGWAPDLSGGRVARSFVYTLPLDADQTGQGSASASSPGSDLCKTFACGLPTARELKTPMPLEPRVSPDGRWLVEPAAQGGIALFRSPSMQHVALLQSPAGERMQPASRLAFSPNGQWLAVQAGQHLYRVDLRQSSPALVPVAIDARIANLHSIGDDGRQWLLSVVKHAEPTLWQEGVWHIAP</sequence>
<dbReference type="AlphaFoldDB" id="A0A1G6QBW9"/>
<keyword evidence="1" id="KW-0732">Signal</keyword>
<dbReference type="Gene3D" id="2.130.10.10">
    <property type="entry name" value="YVTN repeat-like/Quinoprotein amine dehydrogenase"/>
    <property type="match status" value="1"/>
</dbReference>
<dbReference type="EMBL" id="FMZC01000003">
    <property type="protein sequence ID" value="SDC89859.1"/>
    <property type="molecule type" value="Genomic_DNA"/>
</dbReference>
<name>A0A1G6QBW9_9BURK</name>
<evidence type="ECO:0000256" key="1">
    <source>
        <dbReference type="SAM" id="SignalP"/>
    </source>
</evidence>
<dbReference type="RefSeq" id="WP_139160346.1">
    <property type="nucleotide sequence ID" value="NZ_FMZC01000003.1"/>
</dbReference>
<accession>A0A1G6QBW9</accession>
<gene>
    <name evidence="2" type="ORF">SAMN05192589_103491</name>
</gene>
<organism evidence="2 3">
    <name type="scientific">Paracidovorax valerianellae</name>
    <dbReference type="NCBI Taxonomy" id="187868"/>
    <lineage>
        <taxon>Bacteria</taxon>
        <taxon>Pseudomonadati</taxon>
        <taxon>Pseudomonadota</taxon>
        <taxon>Betaproteobacteria</taxon>
        <taxon>Burkholderiales</taxon>
        <taxon>Comamonadaceae</taxon>
        <taxon>Paracidovorax</taxon>
    </lineage>
</organism>
<proteinExistence type="predicted"/>
<dbReference type="OrthoDB" id="5290932at2"/>